<feature type="compositionally biased region" description="Low complexity" evidence="2">
    <location>
        <begin position="75"/>
        <end position="235"/>
    </location>
</feature>
<dbReference type="PANTHER" id="PTHR46541:SF1">
    <property type="entry name" value="ZINC FINGER PROTEIN AEBP2"/>
    <property type="match status" value="1"/>
</dbReference>
<keyword evidence="3" id="KW-0812">Transmembrane</keyword>
<gene>
    <name evidence="4" type="ORF">WFA24289_00540</name>
</gene>
<feature type="compositionally biased region" description="Low complexity" evidence="2">
    <location>
        <begin position="1137"/>
        <end position="1148"/>
    </location>
</feature>
<feature type="transmembrane region" description="Helical" evidence="3">
    <location>
        <begin position="25"/>
        <end position="44"/>
    </location>
</feature>
<dbReference type="Proteomes" id="UP000789707">
    <property type="component" value="Unassembled WGS sequence"/>
</dbReference>
<comment type="caution">
    <text evidence="4">The sequence shown here is derived from an EMBL/GenBank/DDBJ whole genome shotgun (WGS) entry which is preliminary data.</text>
</comment>
<organism evidence="4 5">
    <name type="scientific">Periweissella fabaria</name>
    <dbReference type="NCBI Taxonomy" id="546157"/>
    <lineage>
        <taxon>Bacteria</taxon>
        <taxon>Bacillati</taxon>
        <taxon>Bacillota</taxon>
        <taxon>Bacilli</taxon>
        <taxon>Lactobacillales</taxon>
        <taxon>Lactobacillaceae</taxon>
        <taxon>Periweissella</taxon>
    </lineage>
</organism>
<evidence type="ECO:0000256" key="2">
    <source>
        <dbReference type="SAM" id="MobiDB-lite"/>
    </source>
</evidence>
<keyword evidence="3" id="KW-0472">Membrane</keyword>
<reference evidence="4 5" key="1">
    <citation type="submission" date="2021-11" db="EMBL/GenBank/DDBJ databases">
        <authorList>
            <person name="Depoorter E."/>
        </authorList>
    </citation>
    <scope>NUCLEOTIDE SEQUENCE [LARGE SCALE GENOMIC DNA]</scope>
    <source>
        <strain evidence="4 5">LMG 24289</strain>
    </source>
</reference>
<feature type="region of interest" description="Disordered" evidence="2">
    <location>
        <begin position="1366"/>
        <end position="1385"/>
    </location>
</feature>
<dbReference type="InterPro" id="IPR052130">
    <property type="entry name" value="AEBP2/jing_C2H2-ZnF"/>
</dbReference>
<dbReference type="PANTHER" id="PTHR46541">
    <property type="entry name" value="ZINC FINGER PROTEIN AEBP2"/>
    <property type="match status" value="1"/>
</dbReference>
<feature type="region of interest" description="Disordered" evidence="2">
    <location>
        <begin position="1121"/>
        <end position="1148"/>
    </location>
</feature>
<evidence type="ECO:0000256" key="1">
    <source>
        <dbReference type="ARBA" id="ARBA00022729"/>
    </source>
</evidence>
<dbReference type="Pfam" id="PF20585">
    <property type="entry name" value="Pectate_lyase_5"/>
    <property type="match status" value="1"/>
</dbReference>
<dbReference type="Pfam" id="PF19258">
    <property type="entry name" value="KxYKxGKxW_sig"/>
    <property type="match status" value="1"/>
</dbReference>
<feature type="transmembrane region" description="Helical" evidence="3">
    <location>
        <begin position="1438"/>
        <end position="1457"/>
    </location>
</feature>
<protein>
    <submittedName>
        <fullName evidence="4">Uncharacterized protein</fullName>
    </submittedName>
</protein>
<accession>A0ABN8BEP9</accession>
<feature type="compositionally biased region" description="Polar residues" evidence="2">
    <location>
        <begin position="1366"/>
        <end position="1383"/>
    </location>
</feature>
<keyword evidence="1" id="KW-0732">Signal</keyword>
<evidence type="ECO:0000313" key="4">
    <source>
        <dbReference type="EMBL" id="CAH0416241.1"/>
    </source>
</evidence>
<dbReference type="RefSeq" id="WP_230096300.1">
    <property type="nucleotide sequence ID" value="NZ_CAKKNS010000001.1"/>
</dbReference>
<dbReference type="NCBIfam" id="TIGR03715">
    <property type="entry name" value="KxYKxGKxW"/>
    <property type="match status" value="1"/>
</dbReference>
<evidence type="ECO:0000313" key="5">
    <source>
        <dbReference type="Proteomes" id="UP000789707"/>
    </source>
</evidence>
<name>A0ABN8BEP9_9LACO</name>
<keyword evidence="5" id="KW-1185">Reference proteome</keyword>
<proteinExistence type="predicted"/>
<evidence type="ECO:0000256" key="3">
    <source>
        <dbReference type="SAM" id="Phobius"/>
    </source>
</evidence>
<keyword evidence="3" id="KW-1133">Transmembrane helix</keyword>
<dbReference type="EMBL" id="CAKKNS010000001">
    <property type="protein sequence ID" value="CAH0416241.1"/>
    <property type="molecule type" value="Genomic_DNA"/>
</dbReference>
<dbReference type="InterPro" id="IPR022263">
    <property type="entry name" value="KxYKxGKxW"/>
</dbReference>
<feature type="compositionally biased region" description="Polar residues" evidence="2">
    <location>
        <begin position="1123"/>
        <end position="1136"/>
    </location>
</feature>
<sequence length="1465" mass="148496">MQRRINNHNQIIAKKRYKMYKAGKNWFYAPIIFLGIGVGLIAGMPSHTAADEIHNTATASIYTQKRPSSDNKGVNSATTNSAASETATSSTVTSSATSETANSKATTNSAVSETANSSAVTNSAASETANSSTLTSSAASETANSKAITNSAASETANSKATTNSAASETANSKAITNSAASETANSSAVTSSTASETANSSTVTSSAASETANSSATTNSAASETANSSATTNSAASETANSGVINSNAIPIRVSNSTNINTSIGNSLAITDIAKTVNLSLSNDTSTISSQTNEQVNRITGKLNPNILLKQDNVANVSTAQEFHDALFNGQINQINLQNDISLSTANVPLFAAAVIPTRSLTINGTTGTAGKYYTLDWQNNFVDMPAGVQNANVKFTDINLWAASWWGPIHLMGSANDPKVQSLTFNNVNYYGSQMISSYGIPVFISGDVNTKLLTSYSYKSPVDGSNVSIAGNGVLDQEIFESSNVEVLAGANFTGTTAGGTAVVLAPNGVFKIDQGATVNLSRATAYGANETGTNALIYTAGGSVIVDGTLNLQGLNMNGFSGIFLAGTGVLTVSKSGVINYNQNNADTSGNKAIYITGAGTVNDYGTINIKQNGQLWTANTGVIQLDGSGTFVVGNGGFLNVDATNLGSQNAIIINLFGTSNFNFEDGANVTVTVDGNGQVTLLETQGANSVITMYHAHKVVFDLTQNTNPKSSVFYFVYQGNIKGQLQKIIYNTPNAMAIGPYLSFNIPMLNSAVYQYSSPTAQGMSLDSEKDINSLAIALSTTKYLEFVTAADNKVNIEPAVTDHTTVVTGKTLPEGFITLTDQNGNGITGLPAGTLVANRQDTTKYMAQADSQGNWSITLPAGFALTANTILRAVSSLNYVKVNYDVVVGDQTSVDNNNNTQSNAQATSATAVTLTSSVNDAASAASAADGFSKAAQSLANEYSDTANVKSYANTAMSAASVASTAASTAVTQQAMADNAAAIAASAASVASIALKNEQSATSTANEALSAAQSAASAASAASYANDSAYKSFASAATSYAAAATVAINNATADAKQVAIASSVAARAMSTANEQQSAAIASASTAASAASVASNALLAEQQAIGQVSVDKAKSAADSTNKVTENTKGDYNSANSSATTATSYSKVGDSDAAVATSYANLANNAASEVSSTAAINPDNQVIMSAASAAMNASSTATSAASVASAAASIGADATKNAQVQSQIASSAESEAVIANSIASTAYSQAILATQQGDIEGANLAASTAIEQLTKASSAESVASLAASTAASDAAVAKSAASTATSAAAVASQAQATAEAENNVATSTANAVHAANSSADNAQTTASEAGSTATEAGNYASAATVSASQARVDNGTTKSAAQDATIVNKKHPKNTTKVVPVTVINKTKPAKNIEKSPTESTHVQKQLPKTDEQAQTATILTIIGETILGLIGGLGLRHRKEDEK</sequence>
<dbReference type="InterPro" id="IPR046776">
    <property type="entry name" value="Pectate_lyase_5"/>
</dbReference>
<feature type="region of interest" description="Disordered" evidence="2">
    <location>
        <begin position="61"/>
        <end position="235"/>
    </location>
</feature>
<feature type="compositionally biased region" description="Polar residues" evidence="2">
    <location>
        <begin position="61"/>
        <end position="74"/>
    </location>
</feature>